<dbReference type="UniPathway" id="UPA00060">
    <property type="reaction ID" value="UER00141"/>
</dbReference>
<keyword evidence="3 9" id="KW-0479">Metal-binding</keyword>
<comment type="similarity">
    <text evidence="9 10">Belongs to the thiamine-phosphate synthase family.</text>
</comment>
<dbReference type="Proteomes" id="UP000287352">
    <property type="component" value="Unassembled WGS sequence"/>
</dbReference>
<name>A0A402AA75_9CHLR</name>
<evidence type="ECO:0000313" key="13">
    <source>
        <dbReference type="EMBL" id="GCE15998.1"/>
    </source>
</evidence>
<feature type="binding site" evidence="9">
    <location>
        <position position="113"/>
    </location>
    <ligand>
        <name>4-amino-2-methyl-5-(diphosphooxymethyl)pyrimidine</name>
        <dbReference type="ChEBI" id="CHEBI:57841"/>
    </ligand>
</feature>
<dbReference type="InterPro" id="IPR013785">
    <property type="entry name" value="Aldolase_TIM"/>
</dbReference>
<gene>
    <name evidence="9 13" type="primary">thiE</name>
    <name evidence="13" type="ORF">KTT_58570</name>
</gene>
<dbReference type="SUPFAM" id="SSF51391">
    <property type="entry name" value="Thiamin phosphate synthase"/>
    <property type="match status" value="1"/>
</dbReference>
<evidence type="ECO:0000259" key="12">
    <source>
        <dbReference type="Pfam" id="PF02581"/>
    </source>
</evidence>
<evidence type="ECO:0000256" key="5">
    <source>
        <dbReference type="ARBA" id="ARBA00022977"/>
    </source>
</evidence>
<feature type="domain" description="Thiamine phosphate synthase/TenI" evidence="12">
    <location>
        <begin position="13"/>
        <end position="193"/>
    </location>
</feature>
<dbReference type="InterPro" id="IPR036206">
    <property type="entry name" value="ThiamineP_synth_sf"/>
</dbReference>
<organism evidence="13 14">
    <name type="scientific">Tengunoibacter tsumagoiensis</name>
    <dbReference type="NCBI Taxonomy" id="2014871"/>
    <lineage>
        <taxon>Bacteria</taxon>
        <taxon>Bacillati</taxon>
        <taxon>Chloroflexota</taxon>
        <taxon>Ktedonobacteria</taxon>
        <taxon>Ktedonobacterales</taxon>
        <taxon>Dictyobacteraceae</taxon>
        <taxon>Tengunoibacter</taxon>
    </lineage>
</organism>
<feature type="binding site" evidence="9">
    <location>
        <position position="75"/>
    </location>
    <ligand>
        <name>Mg(2+)</name>
        <dbReference type="ChEBI" id="CHEBI:18420"/>
    </ligand>
</feature>
<dbReference type="PANTHER" id="PTHR20857:SF15">
    <property type="entry name" value="THIAMINE-PHOSPHATE SYNTHASE"/>
    <property type="match status" value="1"/>
</dbReference>
<dbReference type="AlphaFoldDB" id="A0A402AA75"/>
<evidence type="ECO:0000256" key="8">
    <source>
        <dbReference type="ARBA" id="ARBA00047883"/>
    </source>
</evidence>
<dbReference type="NCBIfam" id="TIGR00693">
    <property type="entry name" value="thiE"/>
    <property type="match status" value="1"/>
</dbReference>
<feature type="binding site" evidence="9">
    <location>
        <position position="74"/>
    </location>
    <ligand>
        <name>4-amino-2-methyl-5-(diphosphooxymethyl)pyrimidine</name>
        <dbReference type="ChEBI" id="CHEBI:57841"/>
    </ligand>
</feature>
<keyword evidence="2 9" id="KW-0808">Transferase</keyword>
<dbReference type="Gene3D" id="3.20.20.70">
    <property type="entry name" value="Aldolase class I"/>
    <property type="match status" value="1"/>
</dbReference>
<dbReference type="FunFam" id="3.20.20.70:FF:000096">
    <property type="entry name" value="Thiamine-phosphate synthase"/>
    <property type="match status" value="1"/>
</dbReference>
<feature type="binding site" evidence="9">
    <location>
        <position position="170"/>
    </location>
    <ligand>
        <name>2-[(2R,5Z)-2-carboxy-4-methylthiazol-5(2H)-ylidene]ethyl phosphate</name>
        <dbReference type="ChEBI" id="CHEBI:62899"/>
    </ligand>
</feature>
<comment type="cofactor">
    <cofactor evidence="9">
        <name>Mg(2+)</name>
        <dbReference type="ChEBI" id="CHEBI:18420"/>
    </cofactor>
    <text evidence="9">Binds 1 Mg(2+) ion per subunit.</text>
</comment>
<comment type="function">
    <text evidence="9">Condenses 4-methyl-5-(beta-hydroxyethyl)thiazole monophosphate (THZ-P) and 2-methyl-4-amino-5-hydroxymethyl pyrimidine pyrophosphate (HMP-PP) to form thiamine monophosphate (TMP).</text>
</comment>
<protein>
    <recommendedName>
        <fullName evidence="9">Thiamine-phosphate synthase</fullName>
        <shortName evidence="9">TP synthase</shortName>
        <shortName evidence="9">TPS</shortName>
        <ecNumber evidence="9">2.5.1.3</ecNumber>
    </recommendedName>
    <alternativeName>
        <fullName evidence="9">Thiamine-phosphate pyrophosphorylase</fullName>
        <shortName evidence="9">TMP pyrophosphorylase</shortName>
        <shortName evidence="9">TMP-PPase</shortName>
    </alternativeName>
</protein>
<evidence type="ECO:0000256" key="6">
    <source>
        <dbReference type="ARBA" id="ARBA00047334"/>
    </source>
</evidence>
<dbReference type="InterPro" id="IPR022998">
    <property type="entry name" value="ThiamineP_synth_TenI"/>
</dbReference>
<feature type="binding site" evidence="9">
    <location>
        <begin position="190"/>
        <end position="191"/>
    </location>
    <ligand>
        <name>2-[(2R,5Z)-2-carboxy-4-methylthiazol-5(2H)-ylidene]ethyl phosphate</name>
        <dbReference type="ChEBI" id="CHEBI:62899"/>
    </ligand>
</feature>
<evidence type="ECO:0000256" key="10">
    <source>
        <dbReference type="RuleBase" id="RU003826"/>
    </source>
</evidence>
<keyword evidence="14" id="KW-1185">Reference proteome</keyword>
<dbReference type="Pfam" id="PF02581">
    <property type="entry name" value="TMP-TENI"/>
    <property type="match status" value="1"/>
</dbReference>
<comment type="caution">
    <text evidence="9">Lacks conserved residue(s) required for the propagation of feature annotation.</text>
</comment>
<dbReference type="HAMAP" id="MF_00097">
    <property type="entry name" value="TMP_synthase"/>
    <property type="match status" value="1"/>
</dbReference>
<keyword evidence="4 9" id="KW-0460">Magnesium</keyword>
<dbReference type="GO" id="GO:0000287">
    <property type="term" value="F:magnesium ion binding"/>
    <property type="evidence" value="ECO:0007669"/>
    <property type="project" value="UniProtKB-UniRule"/>
</dbReference>
<dbReference type="PANTHER" id="PTHR20857">
    <property type="entry name" value="THIAMINE-PHOSPHATE PYROPHOSPHORYLASE"/>
    <property type="match status" value="1"/>
</dbReference>
<comment type="catalytic activity">
    <reaction evidence="7 9 10">
        <text>2-(2-carboxy-4-methylthiazol-5-yl)ethyl phosphate + 4-amino-2-methyl-5-(diphosphooxymethyl)pyrimidine + 2 H(+) = thiamine phosphate + CO2 + diphosphate</text>
        <dbReference type="Rhea" id="RHEA:47848"/>
        <dbReference type="ChEBI" id="CHEBI:15378"/>
        <dbReference type="ChEBI" id="CHEBI:16526"/>
        <dbReference type="ChEBI" id="CHEBI:33019"/>
        <dbReference type="ChEBI" id="CHEBI:37575"/>
        <dbReference type="ChEBI" id="CHEBI:57841"/>
        <dbReference type="ChEBI" id="CHEBI:62890"/>
        <dbReference type="EC" id="2.5.1.3"/>
    </reaction>
</comment>
<sequence length="211" mass="22246">MSFERLAERLILHVLTDRDWSRGRDMLTVARAALAGGATVIQLRDKYANTRDLVTEGLALRALTKEYGALLIVNDRIDVALAIDADGAHVGQEDMPVGSARQLLGHERILGVSVGSLDEARLAVEGGADYLGVGPIYATRAKADAGAPIGLALLRELAPLYTPPLIAIGGITAANTHEVRQAGAAGIAVITAIVNAEDITAATQDIFKQLY</sequence>
<reference evidence="14" key="1">
    <citation type="submission" date="2018-12" db="EMBL/GenBank/DDBJ databases">
        <title>Tengunoibacter tsumagoiensis gen. nov., sp. nov., Dictyobacter kobayashii sp. nov., D. alpinus sp. nov., and D. joshuensis sp. nov. and description of Dictyobacteraceae fam. nov. within the order Ktedonobacterales isolated from Tengu-no-mugimeshi.</title>
        <authorList>
            <person name="Wang C.M."/>
            <person name="Zheng Y."/>
            <person name="Sakai Y."/>
            <person name="Toyoda A."/>
            <person name="Minakuchi Y."/>
            <person name="Abe K."/>
            <person name="Yokota A."/>
            <person name="Yabe S."/>
        </authorList>
    </citation>
    <scope>NUCLEOTIDE SEQUENCE [LARGE SCALE GENOMIC DNA]</scope>
    <source>
        <strain evidence="14">Uno3</strain>
    </source>
</reference>
<comment type="pathway">
    <text evidence="1 9 11">Cofactor biosynthesis; thiamine diphosphate biosynthesis; thiamine phosphate from 4-amino-2-methyl-5-diphosphomethylpyrimidine and 4-methyl-5-(2-phosphoethyl)-thiazole: step 1/1.</text>
</comment>
<evidence type="ECO:0000256" key="2">
    <source>
        <dbReference type="ARBA" id="ARBA00022679"/>
    </source>
</evidence>
<feature type="binding site" evidence="9">
    <location>
        <begin position="42"/>
        <end position="46"/>
    </location>
    <ligand>
        <name>4-amino-2-methyl-5-(diphosphooxymethyl)pyrimidine</name>
        <dbReference type="ChEBI" id="CHEBI:57841"/>
    </ligand>
</feature>
<feature type="binding site" evidence="9">
    <location>
        <position position="142"/>
    </location>
    <ligand>
        <name>4-amino-2-methyl-5-(diphosphooxymethyl)pyrimidine</name>
        <dbReference type="ChEBI" id="CHEBI:57841"/>
    </ligand>
</feature>
<dbReference type="GO" id="GO:0009228">
    <property type="term" value="P:thiamine biosynthetic process"/>
    <property type="evidence" value="ECO:0007669"/>
    <property type="project" value="UniProtKB-KW"/>
</dbReference>
<dbReference type="EMBL" id="BIFR01000002">
    <property type="protein sequence ID" value="GCE15998.1"/>
    <property type="molecule type" value="Genomic_DNA"/>
</dbReference>
<evidence type="ECO:0000256" key="11">
    <source>
        <dbReference type="RuleBase" id="RU004253"/>
    </source>
</evidence>
<evidence type="ECO:0000256" key="9">
    <source>
        <dbReference type="HAMAP-Rule" id="MF_00097"/>
    </source>
</evidence>
<evidence type="ECO:0000256" key="1">
    <source>
        <dbReference type="ARBA" id="ARBA00005165"/>
    </source>
</evidence>
<feature type="binding site" evidence="9">
    <location>
        <position position="94"/>
    </location>
    <ligand>
        <name>Mg(2+)</name>
        <dbReference type="ChEBI" id="CHEBI:18420"/>
    </ligand>
</feature>
<dbReference type="RefSeq" id="WP_126583387.1">
    <property type="nucleotide sequence ID" value="NZ_BIFR01000002.1"/>
</dbReference>
<evidence type="ECO:0000256" key="7">
    <source>
        <dbReference type="ARBA" id="ARBA00047851"/>
    </source>
</evidence>
<comment type="catalytic activity">
    <reaction evidence="8 9 10">
        <text>2-[(2R,5Z)-2-carboxy-4-methylthiazol-5(2H)-ylidene]ethyl phosphate + 4-amino-2-methyl-5-(diphosphooxymethyl)pyrimidine + 2 H(+) = thiamine phosphate + CO2 + diphosphate</text>
        <dbReference type="Rhea" id="RHEA:47844"/>
        <dbReference type="ChEBI" id="CHEBI:15378"/>
        <dbReference type="ChEBI" id="CHEBI:16526"/>
        <dbReference type="ChEBI" id="CHEBI:33019"/>
        <dbReference type="ChEBI" id="CHEBI:37575"/>
        <dbReference type="ChEBI" id="CHEBI:57841"/>
        <dbReference type="ChEBI" id="CHEBI:62899"/>
        <dbReference type="EC" id="2.5.1.3"/>
    </reaction>
</comment>
<dbReference type="GO" id="GO:0009229">
    <property type="term" value="P:thiamine diphosphate biosynthetic process"/>
    <property type="evidence" value="ECO:0007669"/>
    <property type="project" value="UniProtKB-UniRule"/>
</dbReference>
<accession>A0A402AA75</accession>
<comment type="catalytic activity">
    <reaction evidence="6 9 10">
        <text>4-methyl-5-(2-phosphooxyethyl)-thiazole + 4-amino-2-methyl-5-(diphosphooxymethyl)pyrimidine + H(+) = thiamine phosphate + diphosphate</text>
        <dbReference type="Rhea" id="RHEA:22328"/>
        <dbReference type="ChEBI" id="CHEBI:15378"/>
        <dbReference type="ChEBI" id="CHEBI:33019"/>
        <dbReference type="ChEBI" id="CHEBI:37575"/>
        <dbReference type="ChEBI" id="CHEBI:57841"/>
        <dbReference type="ChEBI" id="CHEBI:58296"/>
        <dbReference type="EC" id="2.5.1.3"/>
    </reaction>
</comment>
<proteinExistence type="inferred from homology"/>
<evidence type="ECO:0000313" key="14">
    <source>
        <dbReference type="Proteomes" id="UP000287352"/>
    </source>
</evidence>
<evidence type="ECO:0000256" key="3">
    <source>
        <dbReference type="ARBA" id="ARBA00022723"/>
    </source>
</evidence>
<comment type="caution">
    <text evidence="13">The sequence shown here is derived from an EMBL/GenBank/DDBJ whole genome shotgun (WGS) entry which is preliminary data.</text>
</comment>
<dbReference type="InterPro" id="IPR034291">
    <property type="entry name" value="TMP_synthase"/>
</dbReference>
<dbReference type="GO" id="GO:0004789">
    <property type="term" value="F:thiamine-phosphate diphosphorylase activity"/>
    <property type="evidence" value="ECO:0007669"/>
    <property type="project" value="UniProtKB-UniRule"/>
</dbReference>
<dbReference type="CDD" id="cd00564">
    <property type="entry name" value="TMP_TenI"/>
    <property type="match status" value="1"/>
</dbReference>
<evidence type="ECO:0000256" key="4">
    <source>
        <dbReference type="ARBA" id="ARBA00022842"/>
    </source>
</evidence>
<dbReference type="GO" id="GO:0005737">
    <property type="term" value="C:cytoplasm"/>
    <property type="evidence" value="ECO:0007669"/>
    <property type="project" value="TreeGrafter"/>
</dbReference>
<keyword evidence="5 9" id="KW-0784">Thiamine biosynthesis</keyword>
<dbReference type="EC" id="2.5.1.3" evidence="9"/>
<dbReference type="OrthoDB" id="9812206at2"/>